<evidence type="ECO:0000313" key="3">
    <source>
        <dbReference type="EMBL" id="HIZ62416.1"/>
    </source>
</evidence>
<dbReference type="InterPro" id="IPR049492">
    <property type="entry name" value="BD-FAE-like_dom"/>
</dbReference>
<reference evidence="3" key="1">
    <citation type="journal article" date="2021" name="PeerJ">
        <title>Extensive microbial diversity within the chicken gut microbiome revealed by metagenomics and culture.</title>
        <authorList>
            <person name="Gilroy R."/>
            <person name="Ravi A."/>
            <person name="Getino M."/>
            <person name="Pursley I."/>
            <person name="Horton D.L."/>
            <person name="Alikhan N.F."/>
            <person name="Baker D."/>
            <person name="Gharbi K."/>
            <person name="Hall N."/>
            <person name="Watson M."/>
            <person name="Adriaenssens E.M."/>
            <person name="Foster-Nyarko E."/>
            <person name="Jarju S."/>
            <person name="Secka A."/>
            <person name="Antonio M."/>
            <person name="Oren A."/>
            <person name="Chaudhuri R.R."/>
            <person name="La Ragione R."/>
            <person name="Hildebrand F."/>
            <person name="Pallen M.J."/>
        </authorList>
    </citation>
    <scope>NUCLEOTIDE SEQUENCE</scope>
    <source>
        <strain evidence="3">CHK188-11489</strain>
    </source>
</reference>
<proteinExistence type="predicted"/>
<gene>
    <name evidence="3" type="ORF">H9724_06590</name>
</gene>
<evidence type="ECO:0000256" key="1">
    <source>
        <dbReference type="ARBA" id="ARBA00022801"/>
    </source>
</evidence>
<feature type="domain" description="BD-FAE-like" evidence="2">
    <location>
        <begin position="31"/>
        <end position="221"/>
    </location>
</feature>
<comment type="caution">
    <text evidence="3">The sequence shown here is derived from an EMBL/GenBank/DDBJ whole genome shotgun (WGS) entry which is preliminary data.</text>
</comment>
<organism evidence="3 4">
    <name type="scientific">Candidatus Gemmiger avistercoris</name>
    <dbReference type="NCBI Taxonomy" id="2838606"/>
    <lineage>
        <taxon>Bacteria</taxon>
        <taxon>Bacillati</taxon>
        <taxon>Bacillota</taxon>
        <taxon>Clostridia</taxon>
        <taxon>Eubacteriales</taxon>
        <taxon>Gemmiger</taxon>
    </lineage>
</organism>
<dbReference type="PANTHER" id="PTHR48081">
    <property type="entry name" value="AB HYDROLASE SUPERFAMILY PROTEIN C4A8.06C"/>
    <property type="match status" value="1"/>
</dbReference>
<accession>A0A9D2FKW1</accession>
<keyword evidence="1 3" id="KW-0378">Hydrolase</keyword>
<dbReference type="InterPro" id="IPR050300">
    <property type="entry name" value="GDXG_lipolytic_enzyme"/>
</dbReference>
<name>A0A9D2FKW1_9FIRM</name>
<evidence type="ECO:0000259" key="2">
    <source>
        <dbReference type="Pfam" id="PF20434"/>
    </source>
</evidence>
<protein>
    <submittedName>
        <fullName evidence="3">Alpha/beta hydrolase</fullName>
    </submittedName>
</protein>
<dbReference type="Pfam" id="PF20434">
    <property type="entry name" value="BD-FAE"/>
    <property type="match status" value="1"/>
</dbReference>
<dbReference type="EMBL" id="DXBF01000054">
    <property type="protein sequence ID" value="HIZ62416.1"/>
    <property type="molecule type" value="Genomic_DNA"/>
</dbReference>
<dbReference type="AlphaFoldDB" id="A0A9D2FKW1"/>
<dbReference type="GO" id="GO:0016787">
    <property type="term" value="F:hydrolase activity"/>
    <property type="evidence" value="ECO:0007669"/>
    <property type="project" value="UniProtKB-KW"/>
</dbReference>
<evidence type="ECO:0000313" key="4">
    <source>
        <dbReference type="Proteomes" id="UP000824105"/>
    </source>
</evidence>
<dbReference type="PANTHER" id="PTHR48081:SF6">
    <property type="entry name" value="PEPTIDASE S9 PROLYL OLIGOPEPTIDASE CATALYTIC DOMAIN-CONTAINING PROTEIN"/>
    <property type="match status" value="1"/>
</dbReference>
<dbReference type="SUPFAM" id="SSF53474">
    <property type="entry name" value="alpha/beta-Hydrolases"/>
    <property type="match status" value="1"/>
</dbReference>
<dbReference type="Gene3D" id="3.40.50.1820">
    <property type="entry name" value="alpha/beta hydrolase"/>
    <property type="match status" value="1"/>
</dbReference>
<dbReference type="InterPro" id="IPR029058">
    <property type="entry name" value="AB_hydrolase_fold"/>
</dbReference>
<reference evidence="3" key="2">
    <citation type="submission" date="2021-04" db="EMBL/GenBank/DDBJ databases">
        <authorList>
            <person name="Gilroy R."/>
        </authorList>
    </citation>
    <scope>NUCLEOTIDE SEQUENCE</scope>
    <source>
        <strain evidence="3">CHK188-11489</strain>
    </source>
</reference>
<sequence>MQLYEHTLPGGAWLRGWVRDASEAMPDYNVRPAVLVLPGGGYARCSDRESDPVGAQFLAAGYQVFLLDYTVADAPGKAPLRYAPLTDAARAVLHLRRHADELRLDPGRIAVCGFSAGGHLAACTALIAADVEGELGLRGTERVLDAQPNAVILSYPVVTTGPLTHPGSAANLAGEDKALRARFSLENQVTGAPGAPPFFIWHTVADGSVPVENSLMLAQALQKQGISYELHLFPTGGHGGSLCTNEVGKPSARNRAWMPLALSWLADVFDYHL</sequence>
<dbReference type="Proteomes" id="UP000824105">
    <property type="component" value="Unassembled WGS sequence"/>
</dbReference>